<reference evidence="9" key="1">
    <citation type="submission" date="2020-09" db="EMBL/GenBank/DDBJ databases">
        <authorList>
            <person name="Kikuchi T."/>
        </authorList>
    </citation>
    <scope>NUCLEOTIDE SEQUENCE</scope>
    <source>
        <strain evidence="9">SH1</strain>
    </source>
</reference>
<evidence type="ECO:0000256" key="7">
    <source>
        <dbReference type="ARBA" id="ARBA00023136"/>
    </source>
</evidence>
<evidence type="ECO:0000256" key="5">
    <source>
        <dbReference type="ARBA" id="ARBA00022692"/>
    </source>
</evidence>
<comment type="similarity">
    <text evidence="2 8">Belongs to the glycosyltransferase 92 family.</text>
</comment>
<dbReference type="EC" id="2.4.1.-" evidence="8"/>
<keyword evidence="3 8" id="KW-0328">Glycosyltransferase</keyword>
<accession>A0A811KFP2</accession>
<dbReference type="InterPro" id="IPR008166">
    <property type="entry name" value="Glyco_transf_92"/>
</dbReference>
<evidence type="ECO:0000256" key="8">
    <source>
        <dbReference type="RuleBase" id="RU366017"/>
    </source>
</evidence>
<dbReference type="Pfam" id="PF01697">
    <property type="entry name" value="Glyco_transf_92"/>
    <property type="match status" value="1"/>
</dbReference>
<evidence type="ECO:0000256" key="2">
    <source>
        <dbReference type="ARBA" id="ARBA00007647"/>
    </source>
</evidence>
<evidence type="ECO:0000256" key="6">
    <source>
        <dbReference type="ARBA" id="ARBA00022989"/>
    </source>
</evidence>
<dbReference type="PANTHER" id="PTHR21645">
    <property type="entry name" value="GLYCOSYLTRANSFERASE FAMILY 92 PROTEIN"/>
    <property type="match status" value="1"/>
</dbReference>
<dbReference type="GO" id="GO:0016757">
    <property type="term" value="F:glycosyltransferase activity"/>
    <property type="evidence" value="ECO:0007669"/>
    <property type="project" value="UniProtKB-UniRule"/>
</dbReference>
<organism evidence="9 10">
    <name type="scientific">Bursaphelenchus okinawaensis</name>
    <dbReference type="NCBI Taxonomy" id="465554"/>
    <lineage>
        <taxon>Eukaryota</taxon>
        <taxon>Metazoa</taxon>
        <taxon>Ecdysozoa</taxon>
        <taxon>Nematoda</taxon>
        <taxon>Chromadorea</taxon>
        <taxon>Rhabditida</taxon>
        <taxon>Tylenchina</taxon>
        <taxon>Tylenchomorpha</taxon>
        <taxon>Aphelenchoidea</taxon>
        <taxon>Aphelenchoididae</taxon>
        <taxon>Bursaphelenchus</taxon>
    </lineage>
</organism>
<evidence type="ECO:0000256" key="3">
    <source>
        <dbReference type="ARBA" id="ARBA00022676"/>
    </source>
</evidence>
<gene>
    <name evidence="9" type="ORF">BOKJ2_LOCUS5198</name>
</gene>
<dbReference type="EMBL" id="CAJFCW020000003">
    <property type="protein sequence ID" value="CAG9101293.1"/>
    <property type="molecule type" value="Genomic_DNA"/>
</dbReference>
<keyword evidence="5" id="KW-0812">Transmembrane</keyword>
<evidence type="ECO:0000313" key="9">
    <source>
        <dbReference type="EMBL" id="CAD5213649.1"/>
    </source>
</evidence>
<proteinExistence type="inferred from homology"/>
<comment type="subcellular location">
    <subcellularLocation>
        <location evidence="1">Membrane</location>
        <topology evidence="1">Single-pass membrane protein</topology>
    </subcellularLocation>
</comment>
<protein>
    <recommendedName>
        <fullName evidence="8">Glycosyltransferase family 92 protein</fullName>
        <ecNumber evidence="8">2.4.1.-</ecNumber>
    </recommendedName>
</protein>
<keyword evidence="7" id="KW-0472">Membrane</keyword>
<keyword evidence="4 8" id="KW-0808">Transferase</keyword>
<dbReference type="Proteomes" id="UP000614601">
    <property type="component" value="Unassembled WGS sequence"/>
</dbReference>
<dbReference type="AlphaFoldDB" id="A0A811KFP2"/>
<name>A0A811KFP2_9BILA</name>
<keyword evidence="6" id="KW-1133">Transmembrane helix</keyword>
<keyword evidence="10" id="KW-1185">Reference proteome</keyword>
<evidence type="ECO:0000256" key="1">
    <source>
        <dbReference type="ARBA" id="ARBA00004167"/>
    </source>
</evidence>
<comment type="caution">
    <text evidence="9">The sequence shown here is derived from an EMBL/GenBank/DDBJ whole genome shotgun (WGS) entry which is preliminary data.</text>
</comment>
<evidence type="ECO:0000313" key="10">
    <source>
        <dbReference type="Proteomes" id="UP000614601"/>
    </source>
</evidence>
<sequence length="208" mass="23593">MSKALSALVVCYIVGLWYFYNATNETVPYDDPINLFIGSAHPIDLNGNETHTVLLNCMADDNKKGKKRTEKLPLYCVSDQNEKVSPQFSFNDGNINCAWKNYFVKCLFKSAVNSVKLVDEFDHGPEVPLRKPVEGKIPLVTCLSRAFYFETWQLLLTSLEMYHAMGVSEFSMNVMSMDGNIYNVLQQYKKLVNIKVNPGIVIPKIVSF</sequence>
<dbReference type="EMBL" id="CAJFDH010000003">
    <property type="protein sequence ID" value="CAD5213649.1"/>
    <property type="molecule type" value="Genomic_DNA"/>
</dbReference>
<dbReference type="Proteomes" id="UP000783686">
    <property type="component" value="Unassembled WGS sequence"/>
</dbReference>
<evidence type="ECO:0000256" key="4">
    <source>
        <dbReference type="ARBA" id="ARBA00022679"/>
    </source>
</evidence>
<dbReference type="InterPro" id="IPR052012">
    <property type="entry name" value="GTase_92"/>
</dbReference>
<dbReference type="GO" id="GO:0016020">
    <property type="term" value="C:membrane"/>
    <property type="evidence" value="ECO:0007669"/>
    <property type="project" value="UniProtKB-SubCell"/>
</dbReference>
<dbReference type="PANTHER" id="PTHR21645:SF22">
    <property type="entry name" value="GLYCOSYLTRANSFERASE FAMILY 92 PROTEIN"/>
    <property type="match status" value="1"/>
</dbReference>